<organism evidence="4 5">
    <name type="scientific">Jannaschia rubra</name>
    <dbReference type="NCBI Taxonomy" id="282197"/>
    <lineage>
        <taxon>Bacteria</taxon>
        <taxon>Pseudomonadati</taxon>
        <taxon>Pseudomonadota</taxon>
        <taxon>Alphaproteobacteria</taxon>
        <taxon>Rhodobacterales</taxon>
        <taxon>Roseobacteraceae</taxon>
        <taxon>Jannaschia</taxon>
    </lineage>
</organism>
<dbReference type="SUPFAM" id="SSF160909">
    <property type="entry name" value="ATP12-like"/>
    <property type="match status" value="1"/>
</dbReference>
<dbReference type="OrthoDB" id="9797825at2"/>
<dbReference type="InterPro" id="IPR042272">
    <property type="entry name" value="ATP12_ATP_synth-F1-assembly_N"/>
</dbReference>
<sequence length="239" mass="26498">MSEWKAKKFWKNVTVEPLDEGFTVRLDGRAVRTPAKTEVRMPTEALARGVADEWRAQGQLVDPLSMPLMRAVNATLDKVIPQRAEVAAGLAEYGGSDLLSYRATSPDGLIARQASQWNPMLDWAETQLGARLATTQGVIPVPQPETALAALTARVESLSPWELTALSELVSLSGSLVLGLAVLEGQPAERMWTLSRLDEDWQAEQWGVDEEEADRIARKREAFLQAERYLSLVRDRCDV</sequence>
<dbReference type="Gene3D" id="1.10.3580.10">
    <property type="entry name" value="ATP12 ATPase"/>
    <property type="match status" value="1"/>
</dbReference>
<protein>
    <submittedName>
        <fullName evidence="4">ATP12 chaperone protein</fullName>
    </submittedName>
</protein>
<dbReference type="RefSeq" id="WP_055681776.1">
    <property type="nucleotide sequence ID" value="NZ_CXPG01000013.1"/>
</dbReference>
<dbReference type="PANTHER" id="PTHR21013">
    <property type="entry name" value="ATP SYNTHASE MITOCHONDRIAL F1 COMPLEX ASSEMBLY FACTOR 2/ATP12 PROTEIN, MITOCHONDRIAL PRECURSOR"/>
    <property type="match status" value="1"/>
</dbReference>
<proteinExistence type="inferred from homology"/>
<dbReference type="GO" id="GO:0043461">
    <property type="term" value="P:proton-transporting ATP synthase complex assembly"/>
    <property type="evidence" value="ECO:0007669"/>
    <property type="project" value="InterPro"/>
</dbReference>
<reference evidence="4 5" key="1">
    <citation type="submission" date="2015-07" db="EMBL/GenBank/DDBJ databases">
        <authorList>
            <person name="Noorani M."/>
        </authorList>
    </citation>
    <scope>NUCLEOTIDE SEQUENCE [LARGE SCALE GENOMIC DNA]</scope>
    <source>
        <strain evidence="4 5">CECT 5088</strain>
    </source>
</reference>
<dbReference type="AlphaFoldDB" id="A0A0M6XML5"/>
<dbReference type="Gene3D" id="3.30.2180.10">
    <property type="entry name" value="ATP12-like"/>
    <property type="match status" value="1"/>
</dbReference>
<keyword evidence="2" id="KW-0809">Transit peptide</keyword>
<evidence type="ECO:0000256" key="2">
    <source>
        <dbReference type="ARBA" id="ARBA00022946"/>
    </source>
</evidence>
<keyword evidence="3" id="KW-0143">Chaperone</keyword>
<dbReference type="Pfam" id="PF07542">
    <property type="entry name" value="ATP12"/>
    <property type="match status" value="1"/>
</dbReference>
<evidence type="ECO:0000256" key="3">
    <source>
        <dbReference type="ARBA" id="ARBA00023186"/>
    </source>
</evidence>
<dbReference type="Proteomes" id="UP000048908">
    <property type="component" value="Unassembled WGS sequence"/>
</dbReference>
<dbReference type="InterPro" id="IPR023335">
    <property type="entry name" value="ATP12_ortho_dom_sf"/>
</dbReference>
<dbReference type="STRING" id="282197.SAMN04488517_105119"/>
<dbReference type="InterPro" id="IPR011419">
    <property type="entry name" value="ATP12_ATP_synth-F1-assembly"/>
</dbReference>
<evidence type="ECO:0000256" key="1">
    <source>
        <dbReference type="ARBA" id="ARBA00008231"/>
    </source>
</evidence>
<name>A0A0M6XML5_9RHOB</name>
<comment type="similarity">
    <text evidence="1">Belongs to the ATP12 family.</text>
</comment>
<evidence type="ECO:0000313" key="5">
    <source>
        <dbReference type="Proteomes" id="UP000048908"/>
    </source>
</evidence>
<gene>
    <name evidence="4" type="ORF">JAN5088_01084</name>
</gene>
<dbReference type="EMBL" id="CXPG01000013">
    <property type="protein sequence ID" value="CTQ32319.1"/>
    <property type="molecule type" value="Genomic_DNA"/>
</dbReference>
<keyword evidence="5" id="KW-1185">Reference proteome</keyword>
<accession>A0A0M6XML5</accession>
<evidence type="ECO:0000313" key="4">
    <source>
        <dbReference type="EMBL" id="CTQ32319.1"/>
    </source>
</evidence>
<dbReference type="PANTHER" id="PTHR21013:SF10">
    <property type="entry name" value="ATP SYNTHASE MITOCHONDRIAL F1 COMPLEX ASSEMBLY FACTOR 2"/>
    <property type="match status" value="1"/>
</dbReference>